<accession>A0A858RAS4</accession>
<dbReference type="EMBL" id="CP051775">
    <property type="protein sequence ID" value="QJE74488.1"/>
    <property type="molecule type" value="Genomic_DNA"/>
</dbReference>
<dbReference type="Proteomes" id="UP000501891">
    <property type="component" value="Chromosome"/>
</dbReference>
<dbReference type="AlphaFoldDB" id="A0A858RAS4"/>
<proteinExistence type="predicted"/>
<reference evidence="1" key="1">
    <citation type="submission" date="2020-04" db="EMBL/GenBank/DDBJ databases">
        <title>A desert anoxygenic phototrophic bacterium fixes CO2 using RubisCO under aerobic conditions.</title>
        <authorList>
            <person name="Tang K."/>
        </authorList>
    </citation>
    <scope>NUCLEOTIDE SEQUENCE [LARGE SCALE GENOMIC DNA]</scope>
    <source>
        <strain evidence="1">MIMtkB3</strain>
    </source>
</reference>
<dbReference type="KEGG" id="acru:HHL28_16720"/>
<protein>
    <submittedName>
        <fullName evidence="1">Uncharacterized protein</fullName>
    </submittedName>
</protein>
<evidence type="ECO:0000313" key="1">
    <source>
        <dbReference type="EMBL" id="QJE74488.1"/>
    </source>
</evidence>
<organism evidence="1 2">
    <name type="scientific">Aerophototrophica crusticola</name>
    <dbReference type="NCBI Taxonomy" id="1709002"/>
    <lineage>
        <taxon>Bacteria</taxon>
        <taxon>Pseudomonadati</taxon>
        <taxon>Pseudomonadota</taxon>
        <taxon>Alphaproteobacteria</taxon>
        <taxon>Rhodospirillales</taxon>
        <taxon>Rhodospirillaceae</taxon>
        <taxon>Aerophototrophica</taxon>
    </lineage>
</organism>
<sequence>MADQQTIRQIHRRAFQPADPGPLDGTVVFGLSQGEQLLLWSARRWRHGRFCWDQVEAEYKRLAGPRWADALLAWEEALDLLHQLPSRTPEIRNGCDSRLSPAERALLTATAASLPGAGGDPSFLLARLAPPAARPELAAALSRVAASLEDCPLPLRGPAPVAADSERRVPAA</sequence>
<evidence type="ECO:0000313" key="2">
    <source>
        <dbReference type="Proteomes" id="UP000501891"/>
    </source>
</evidence>
<keyword evidence="2" id="KW-1185">Reference proteome</keyword>
<gene>
    <name evidence="1" type="ORF">HHL28_16720</name>
</gene>
<name>A0A858RAS4_9PROT</name>